<evidence type="ECO:0000256" key="2">
    <source>
        <dbReference type="SAM" id="SignalP"/>
    </source>
</evidence>
<proteinExistence type="inferred from homology"/>
<evidence type="ECO:0000313" key="6">
    <source>
        <dbReference type="Proteomes" id="UP001303647"/>
    </source>
</evidence>
<comment type="caution">
    <text evidence="5">The sequence shown here is derived from an EMBL/GenBank/DDBJ whole genome shotgun (WGS) entry which is preliminary data.</text>
</comment>
<evidence type="ECO:0000256" key="1">
    <source>
        <dbReference type="ARBA" id="ARBA00038473"/>
    </source>
</evidence>
<evidence type="ECO:0000259" key="3">
    <source>
        <dbReference type="Pfam" id="PF00144"/>
    </source>
</evidence>
<keyword evidence="2" id="KW-0732">Signal</keyword>
<dbReference type="Gene3D" id="3.40.710.10">
    <property type="entry name" value="DD-peptidase/beta-lactamase superfamily"/>
    <property type="match status" value="1"/>
</dbReference>
<reference evidence="5" key="1">
    <citation type="journal article" date="2023" name="Mol. Phylogenet. Evol.">
        <title>Genome-scale phylogeny and comparative genomics of the fungal order Sordariales.</title>
        <authorList>
            <person name="Hensen N."/>
            <person name="Bonometti L."/>
            <person name="Westerberg I."/>
            <person name="Brannstrom I.O."/>
            <person name="Guillou S."/>
            <person name="Cros-Aarteil S."/>
            <person name="Calhoun S."/>
            <person name="Haridas S."/>
            <person name="Kuo A."/>
            <person name="Mondo S."/>
            <person name="Pangilinan J."/>
            <person name="Riley R."/>
            <person name="LaButti K."/>
            <person name="Andreopoulos B."/>
            <person name="Lipzen A."/>
            <person name="Chen C."/>
            <person name="Yan M."/>
            <person name="Daum C."/>
            <person name="Ng V."/>
            <person name="Clum A."/>
            <person name="Steindorff A."/>
            <person name="Ohm R.A."/>
            <person name="Martin F."/>
            <person name="Silar P."/>
            <person name="Natvig D.O."/>
            <person name="Lalanne C."/>
            <person name="Gautier V."/>
            <person name="Ament-Velasquez S.L."/>
            <person name="Kruys A."/>
            <person name="Hutchinson M.I."/>
            <person name="Powell A.J."/>
            <person name="Barry K."/>
            <person name="Miller A.N."/>
            <person name="Grigoriev I.V."/>
            <person name="Debuchy R."/>
            <person name="Gladieux P."/>
            <person name="Hiltunen Thoren M."/>
            <person name="Johannesson H."/>
        </authorList>
    </citation>
    <scope>NUCLEOTIDE SEQUENCE</scope>
    <source>
        <strain evidence="5">CBS 359.72</strain>
    </source>
</reference>
<keyword evidence="6" id="KW-1185">Reference proteome</keyword>
<reference evidence="5" key="2">
    <citation type="submission" date="2023-05" db="EMBL/GenBank/DDBJ databases">
        <authorList>
            <consortium name="Lawrence Berkeley National Laboratory"/>
            <person name="Steindorff A."/>
            <person name="Hensen N."/>
            <person name="Bonometti L."/>
            <person name="Westerberg I."/>
            <person name="Brannstrom I.O."/>
            <person name="Guillou S."/>
            <person name="Cros-Aarteil S."/>
            <person name="Calhoun S."/>
            <person name="Haridas S."/>
            <person name="Kuo A."/>
            <person name="Mondo S."/>
            <person name="Pangilinan J."/>
            <person name="Riley R."/>
            <person name="Labutti K."/>
            <person name="Andreopoulos B."/>
            <person name="Lipzen A."/>
            <person name="Chen C."/>
            <person name="Yanf M."/>
            <person name="Daum C."/>
            <person name="Ng V."/>
            <person name="Clum A."/>
            <person name="Ohm R."/>
            <person name="Martin F."/>
            <person name="Silar P."/>
            <person name="Natvig D."/>
            <person name="Lalanne C."/>
            <person name="Gautier V."/>
            <person name="Ament-Velasquez S.L."/>
            <person name="Kruys A."/>
            <person name="Hutchinson M.I."/>
            <person name="Powell A.J."/>
            <person name="Barry K."/>
            <person name="Miller A.N."/>
            <person name="Grigoriev I.V."/>
            <person name="Debuchy R."/>
            <person name="Gladieux P."/>
            <person name="Thoren M.H."/>
            <person name="Johannesson H."/>
        </authorList>
    </citation>
    <scope>NUCLEOTIDE SEQUENCE</scope>
    <source>
        <strain evidence="5">CBS 359.72</strain>
    </source>
</reference>
<dbReference type="InterPro" id="IPR001466">
    <property type="entry name" value="Beta-lactam-related"/>
</dbReference>
<gene>
    <name evidence="5" type="ORF">C7999DRAFT_17999</name>
</gene>
<dbReference type="Pfam" id="PF26335">
    <property type="entry name" value="ARB_00930_C"/>
    <property type="match status" value="1"/>
</dbReference>
<evidence type="ECO:0000259" key="4">
    <source>
        <dbReference type="Pfam" id="PF26335"/>
    </source>
</evidence>
<feature type="signal peptide" evidence="2">
    <location>
        <begin position="1"/>
        <end position="16"/>
    </location>
</feature>
<dbReference type="PANTHER" id="PTHR22935">
    <property type="entry name" value="PENICILLIN-BINDING PROTEIN"/>
    <property type="match status" value="1"/>
</dbReference>
<name>A0AAN7HFS2_9PEZI</name>
<dbReference type="SUPFAM" id="SSF56601">
    <property type="entry name" value="beta-lactamase/transpeptidase-like"/>
    <property type="match status" value="1"/>
</dbReference>
<sequence length="595" mass="64645">MVKLRHLLLGIPAALALECRPEGRIVPAPRNLKDSPTFQRALQNLTTTLDGAFNGKIRTSWDPRNVSLSFALVGLDQTEPSAPMWEYHHLSSNNVNGTKSLNRHSQYLVGSISKVITDAVLLRSGVNIDDPVTKYLPSLHNDTSLINWDNISLRALGGQLAGIPANYGFSEYYYIKEWFESLGFPHVEDNAYPACGVIGLNTACTKEDLLTGMLRSYAQAPPQARPVYSNVAYTILSLALEAATGKNYSAQLRDFFTAPLGMSSTFLSPGDDSVAVIPPGESTWGSDYGIDAPGGGLVSTVADLSVFVHAILSRNPSLASDTTIREWLQPRTFSGSRSNAVGFPWEIFRPRPELLFPGYDEATASGGHTVTIHAKDGAAYGYHARIALLDEYGLGLVLLTAGNQDALRDIYDAALALLIPAVDAVARQQAAAGYGGVFKGRSSNEKGAVAVNATIEMDGVSLRLTGLHRNGTNILESLPQLWAVTLSEFLPSLDMTGVYRLYPTDIERRAVLPGGREVIEEDWKVWWEVLPSAKSELPGSGLSDDDCLTWTLADWMHYGGEPADRVVFVRDVESGDILGLDAPFLRTGIMERSEE</sequence>
<dbReference type="InterPro" id="IPR058664">
    <property type="entry name" value="ARB_00930-like_C"/>
</dbReference>
<dbReference type="Proteomes" id="UP001303647">
    <property type="component" value="Unassembled WGS sequence"/>
</dbReference>
<evidence type="ECO:0000313" key="5">
    <source>
        <dbReference type="EMBL" id="KAK4243677.1"/>
    </source>
</evidence>
<dbReference type="InterPro" id="IPR051478">
    <property type="entry name" value="Beta-lactamase-like_AB/R"/>
</dbReference>
<comment type="similarity">
    <text evidence="1">Belongs to the beta-lactamase family.</text>
</comment>
<feature type="chain" id="PRO_5042887049" evidence="2">
    <location>
        <begin position="17"/>
        <end position="595"/>
    </location>
</feature>
<dbReference type="AlphaFoldDB" id="A0AAN7HFS2"/>
<accession>A0AAN7HFS2</accession>
<dbReference type="InterPro" id="IPR012338">
    <property type="entry name" value="Beta-lactam/transpept-like"/>
</dbReference>
<dbReference type="EMBL" id="MU857790">
    <property type="protein sequence ID" value="KAK4243677.1"/>
    <property type="molecule type" value="Genomic_DNA"/>
</dbReference>
<feature type="domain" description="Beta-lactamase-like ARB-00930-like C-terminal" evidence="4">
    <location>
        <begin position="426"/>
        <end position="590"/>
    </location>
</feature>
<protein>
    <submittedName>
        <fullName evidence="5">Beta-lactamase/transpeptidase-like protein</fullName>
    </submittedName>
</protein>
<feature type="domain" description="Beta-lactamase-related" evidence="3">
    <location>
        <begin position="92"/>
        <end position="418"/>
    </location>
</feature>
<organism evidence="5 6">
    <name type="scientific">Corynascus novoguineensis</name>
    <dbReference type="NCBI Taxonomy" id="1126955"/>
    <lineage>
        <taxon>Eukaryota</taxon>
        <taxon>Fungi</taxon>
        <taxon>Dikarya</taxon>
        <taxon>Ascomycota</taxon>
        <taxon>Pezizomycotina</taxon>
        <taxon>Sordariomycetes</taxon>
        <taxon>Sordariomycetidae</taxon>
        <taxon>Sordariales</taxon>
        <taxon>Chaetomiaceae</taxon>
        <taxon>Corynascus</taxon>
    </lineage>
</organism>
<dbReference type="PANTHER" id="PTHR22935:SF95">
    <property type="entry name" value="BETA-LACTAMASE-LIKE 1-RELATED"/>
    <property type="match status" value="1"/>
</dbReference>
<dbReference type="Pfam" id="PF00144">
    <property type="entry name" value="Beta-lactamase"/>
    <property type="match status" value="1"/>
</dbReference>